<keyword evidence="3" id="KW-0963">Cytoplasm</keyword>
<dbReference type="InterPro" id="IPR036126">
    <property type="entry name" value="TBCA_sf"/>
</dbReference>
<dbReference type="GO" id="GO:0048487">
    <property type="term" value="F:beta-tubulin binding"/>
    <property type="evidence" value="ECO:0007669"/>
    <property type="project" value="InterPro"/>
</dbReference>
<keyword evidence="3" id="KW-0493">Microtubule</keyword>
<evidence type="ECO:0000256" key="4">
    <source>
        <dbReference type="SAM" id="MobiDB-lite"/>
    </source>
</evidence>
<comment type="similarity">
    <text evidence="1 3">Belongs to the TBCA family.</text>
</comment>
<dbReference type="Proteomes" id="UP001152523">
    <property type="component" value="Unassembled WGS sequence"/>
</dbReference>
<proteinExistence type="inferred from homology"/>
<dbReference type="GO" id="GO:0005829">
    <property type="term" value="C:cytosol"/>
    <property type="evidence" value="ECO:0007669"/>
    <property type="project" value="TreeGrafter"/>
</dbReference>
<evidence type="ECO:0000313" key="6">
    <source>
        <dbReference type="Proteomes" id="UP001152523"/>
    </source>
</evidence>
<keyword evidence="6" id="KW-1185">Reference proteome</keyword>
<protein>
    <recommendedName>
        <fullName evidence="3">Tubulin-specific chaperone A</fullName>
    </recommendedName>
</protein>
<evidence type="ECO:0000313" key="5">
    <source>
        <dbReference type="EMBL" id="CAH9127205.1"/>
    </source>
</evidence>
<dbReference type="InterPro" id="IPR004226">
    <property type="entry name" value="TBCA"/>
</dbReference>
<evidence type="ECO:0000256" key="3">
    <source>
        <dbReference type="RuleBase" id="RU364030"/>
    </source>
</evidence>
<dbReference type="PANTHER" id="PTHR21500:SF0">
    <property type="entry name" value="TUBULIN-SPECIFIC CHAPERONE A"/>
    <property type="match status" value="1"/>
</dbReference>
<comment type="subcellular location">
    <subcellularLocation>
        <location evidence="3">Cytoplasm</location>
        <location evidence="3">Cytoskeleton</location>
    </subcellularLocation>
</comment>
<dbReference type="EMBL" id="CAMAPF010000945">
    <property type="protein sequence ID" value="CAH9127205.1"/>
    <property type="molecule type" value="Genomic_DNA"/>
</dbReference>
<keyword evidence="2 3" id="KW-0143">Chaperone</keyword>
<dbReference type="SUPFAM" id="SSF46988">
    <property type="entry name" value="Tubulin chaperone cofactor A"/>
    <property type="match status" value="1"/>
</dbReference>
<dbReference type="GO" id="GO:0005874">
    <property type="term" value="C:microtubule"/>
    <property type="evidence" value="ECO:0007669"/>
    <property type="project" value="UniProtKB-KW"/>
</dbReference>
<keyword evidence="3" id="KW-0206">Cytoskeleton</keyword>
<comment type="caution">
    <text evidence="5">The sequence shown here is derived from an EMBL/GenBank/DDBJ whole genome shotgun (WGS) entry which is preliminary data.</text>
</comment>
<comment type="subunit">
    <text evidence="3">Supercomplex made of cofactors A to E. Cofactors A and D function by capturing and stabilizing tubulin in a quasi-native conformation. Cofactor E binds to the cofactor D-tubulin complex; interaction with cofactor C then causes the release of tubulin polypeptides that are committed to the native state.</text>
</comment>
<dbReference type="AlphaFoldDB" id="A0AAV0EVF3"/>
<accession>A0AAV0EVF3</accession>
<dbReference type="GO" id="GO:0007021">
    <property type="term" value="P:tubulin complex assembly"/>
    <property type="evidence" value="ECO:0007669"/>
    <property type="project" value="UniProtKB-UniRule"/>
</dbReference>
<reference evidence="5" key="1">
    <citation type="submission" date="2022-07" db="EMBL/GenBank/DDBJ databases">
        <authorList>
            <person name="Macas J."/>
            <person name="Novak P."/>
            <person name="Neumann P."/>
        </authorList>
    </citation>
    <scope>NUCLEOTIDE SEQUENCE</scope>
</reference>
<evidence type="ECO:0000256" key="1">
    <source>
        <dbReference type="ARBA" id="ARBA00006806"/>
    </source>
</evidence>
<sequence>MVDTLKNLKIKTSSCKRIAKELASYQKEVEREYSKTTEMKANNADQYDLKQQENVLAESRMMIPDSYKRLEHALSELRGALDELDEDLTKEGPEVKDAQQVITEVEQMLLKNECKQDDPEVDEANKSKVEKLLQSEKV</sequence>
<gene>
    <name evidence="5" type="ORF">CEPIT_LOCUS28134</name>
</gene>
<dbReference type="FunFam" id="1.20.58.90:FF:000011">
    <property type="entry name" value="Tubulin-specific chaperone A"/>
    <property type="match status" value="1"/>
</dbReference>
<dbReference type="Pfam" id="PF02970">
    <property type="entry name" value="TBCA"/>
    <property type="match status" value="1"/>
</dbReference>
<organism evidence="5 6">
    <name type="scientific">Cuscuta epithymum</name>
    <dbReference type="NCBI Taxonomy" id="186058"/>
    <lineage>
        <taxon>Eukaryota</taxon>
        <taxon>Viridiplantae</taxon>
        <taxon>Streptophyta</taxon>
        <taxon>Embryophyta</taxon>
        <taxon>Tracheophyta</taxon>
        <taxon>Spermatophyta</taxon>
        <taxon>Magnoliopsida</taxon>
        <taxon>eudicotyledons</taxon>
        <taxon>Gunneridae</taxon>
        <taxon>Pentapetalae</taxon>
        <taxon>asterids</taxon>
        <taxon>lamiids</taxon>
        <taxon>Solanales</taxon>
        <taxon>Convolvulaceae</taxon>
        <taxon>Cuscuteae</taxon>
        <taxon>Cuscuta</taxon>
        <taxon>Cuscuta subgen. Cuscuta</taxon>
    </lineage>
</organism>
<dbReference type="Gene3D" id="1.20.58.90">
    <property type="match status" value="1"/>
</dbReference>
<feature type="region of interest" description="Disordered" evidence="4">
    <location>
        <begin position="113"/>
        <end position="138"/>
    </location>
</feature>
<dbReference type="PANTHER" id="PTHR21500">
    <property type="entry name" value="TUBULIN-SPECIFIC CHAPERONE A"/>
    <property type="match status" value="1"/>
</dbReference>
<evidence type="ECO:0000256" key="2">
    <source>
        <dbReference type="ARBA" id="ARBA00023186"/>
    </source>
</evidence>
<name>A0AAV0EVF3_9ASTE</name>
<dbReference type="GO" id="GO:0007023">
    <property type="term" value="P:post-chaperonin tubulin folding pathway"/>
    <property type="evidence" value="ECO:0007669"/>
    <property type="project" value="UniProtKB-UniRule"/>
</dbReference>